<gene>
    <name evidence="7" type="ORF">EPA93_18455</name>
</gene>
<evidence type="ECO:0000256" key="1">
    <source>
        <dbReference type="ARBA" id="ARBA00004141"/>
    </source>
</evidence>
<evidence type="ECO:0000256" key="2">
    <source>
        <dbReference type="ARBA" id="ARBA00007511"/>
    </source>
</evidence>
<dbReference type="PANTHER" id="PTHR30238">
    <property type="entry name" value="MEMBRANE BOUND PREDICTED REDOX MODULATOR"/>
    <property type="match status" value="1"/>
</dbReference>
<dbReference type="PANTHER" id="PTHR30238:SF0">
    <property type="entry name" value="THYLAKOID MEMBRANE PROTEIN TERC, CHLOROPLASTIC"/>
    <property type="match status" value="1"/>
</dbReference>
<keyword evidence="4 6" id="KW-1133">Transmembrane helix</keyword>
<dbReference type="NCBIfam" id="TIGR03718">
    <property type="entry name" value="R_switched_Alx"/>
    <property type="match status" value="1"/>
</dbReference>
<keyword evidence="8" id="KW-1185">Reference proteome</keyword>
<proteinExistence type="inferred from homology"/>
<dbReference type="InterPro" id="IPR022369">
    <property type="entry name" value="Integral_membrane_TerC_rswitch"/>
</dbReference>
<evidence type="ECO:0000313" key="8">
    <source>
        <dbReference type="Proteomes" id="UP000290365"/>
    </source>
</evidence>
<feature type="transmembrane region" description="Helical" evidence="6">
    <location>
        <begin position="225"/>
        <end position="245"/>
    </location>
</feature>
<evidence type="ECO:0000256" key="4">
    <source>
        <dbReference type="ARBA" id="ARBA00022989"/>
    </source>
</evidence>
<dbReference type="KEGG" id="kbs:EPA93_18455"/>
<feature type="transmembrane region" description="Helical" evidence="6">
    <location>
        <begin position="104"/>
        <end position="126"/>
    </location>
</feature>
<feature type="transmembrane region" description="Helical" evidence="6">
    <location>
        <begin position="6"/>
        <end position="27"/>
    </location>
</feature>
<feature type="transmembrane region" description="Helical" evidence="6">
    <location>
        <begin position="252"/>
        <end position="272"/>
    </location>
</feature>
<keyword evidence="5 6" id="KW-0472">Membrane</keyword>
<feature type="transmembrane region" description="Helical" evidence="6">
    <location>
        <begin position="132"/>
        <end position="150"/>
    </location>
</feature>
<evidence type="ECO:0000256" key="3">
    <source>
        <dbReference type="ARBA" id="ARBA00022692"/>
    </source>
</evidence>
<feature type="transmembrane region" description="Helical" evidence="6">
    <location>
        <begin position="73"/>
        <end position="92"/>
    </location>
</feature>
<sequence length="323" mass="36289">MLAIGIWPWIAFNLGVLVLLALDLGVFNRKAHVISLKEATIWSAVWIALSLAFNAGLYFLLGPEPALEFFTGYLIEKSLSIDNIFVFVLVFTYFNVEASYQHRVLFWGVLGALVMRGILIAVGATLLEQFHWIIYLFGAFLIFTGVRMAFQRETEVHPEKNPILKLVRRVIPVTENYERDHFFVRRAGKLLATPLLLVLIVVETTDLLFAVDSIPAIFAVTQDPFIVYTSNVCAILGLRSLYFVLANVVHKIYYLKLGLAVILAFVGVKMVLVDIFHIPTFLSLLVIALILAAAVVASLIRDRRLKNVEEAQQSVVEQSHTDV</sequence>
<dbReference type="InterPro" id="IPR005496">
    <property type="entry name" value="Integral_membrane_TerC"/>
</dbReference>
<keyword evidence="3 6" id="KW-0812">Transmembrane</keyword>
<dbReference type="GO" id="GO:0016020">
    <property type="term" value="C:membrane"/>
    <property type="evidence" value="ECO:0007669"/>
    <property type="project" value="UniProtKB-SubCell"/>
</dbReference>
<feature type="transmembrane region" description="Helical" evidence="6">
    <location>
        <begin position="39"/>
        <end position="61"/>
    </location>
</feature>
<dbReference type="EMBL" id="CP035758">
    <property type="protein sequence ID" value="QBD77866.1"/>
    <property type="molecule type" value="Genomic_DNA"/>
</dbReference>
<dbReference type="Pfam" id="PF03741">
    <property type="entry name" value="TerC"/>
    <property type="match status" value="1"/>
</dbReference>
<dbReference type="OrthoDB" id="9783692at2"/>
<evidence type="ECO:0000313" key="7">
    <source>
        <dbReference type="EMBL" id="QBD77866.1"/>
    </source>
</evidence>
<accession>A0A4P6JSL8</accession>
<dbReference type="RefSeq" id="WP_129888919.1">
    <property type="nucleotide sequence ID" value="NZ_CP035758.1"/>
</dbReference>
<evidence type="ECO:0000256" key="5">
    <source>
        <dbReference type="ARBA" id="ARBA00023136"/>
    </source>
</evidence>
<evidence type="ECO:0000256" key="6">
    <source>
        <dbReference type="SAM" id="Phobius"/>
    </source>
</evidence>
<protein>
    <submittedName>
        <fullName evidence="7">TerC family protein</fullName>
    </submittedName>
</protein>
<comment type="subcellular location">
    <subcellularLocation>
        <location evidence="1">Membrane</location>
        <topology evidence="1">Multi-pass membrane protein</topology>
    </subcellularLocation>
</comment>
<feature type="transmembrane region" description="Helical" evidence="6">
    <location>
        <begin position="195"/>
        <end position="219"/>
    </location>
</feature>
<name>A0A4P6JSL8_KTERU</name>
<dbReference type="Proteomes" id="UP000290365">
    <property type="component" value="Chromosome"/>
</dbReference>
<feature type="transmembrane region" description="Helical" evidence="6">
    <location>
        <begin position="278"/>
        <end position="300"/>
    </location>
</feature>
<dbReference type="AlphaFoldDB" id="A0A4P6JSL8"/>
<reference evidence="7 8" key="1">
    <citation type="submission" date="2019-01" db="EMBL/GenBank/DDBJ databases">
        <title>Ktedonosporobacter rubrisoli SCAWS-G2.</title>
        <authorList>
            <person name="Huang Y."/>
            <person name="Yan B."/>
        </authorList>
    </citation>
    <scope>NUCLEOTIDE SEQUENCE [LARGE SCALE GENOMIC DNA]</scope>
    <source>
        <strain evidence="7 8">SCAWS-G2</strain>
    </source>
</reference>
<organism evidence="7 8">
    <name type="scientific">Ktedonosporobacter rubrisoli</name>
    <dbReference type="NCBI Taxonomy" id="2509675"/>
    <lineage>
        <taxon>Bacteria</taxon>
        <taxon>Bacillati</taxon>
        <taxon>Chloroflexota</taxon>
        <taxon>Ktedonobacteria</taxon>
        <taxon>Ktedonobacterales</taxon>
        <taxon>Ktedonosporobacteraceae</taxon>
        <taxon>Ktedonosporobacter</taxon>
    </lineage>
</organism>
<comment type="similarity">
    <text evidence="2">Belongs to the TerC family.</text>
</comment>